<gene>
    <name evidence="1" type="ORF">KC207_14320</name>
</gene>
<accession>A0A941DCI7</accession>
<dbReference type="Pfam" id="PF11248">
    <property type="entry name" value="DUF3046"/>
    <property type="match status" value="1"/>
</dbReference>
<dbReference type="RefSeq" id="WP_211603998.1">
    <property type="nucleotide sequence ID" value="NZ_JAGSNF010000021.1"/>
</dbReference>
<sequence>MRHSTFWELMGDEFGTAYAPSLARSQVLSALGDRTASEALDAGEDPREVWLALCDAMDVPDSRRWGRDRAPRRD</sequence>
<reference evidence="1" key="1">
    <citation type="submission" date="2021-04" db="EMBL/GenBank/DDBJ databases">
        <title>Phycicoccus avicenniae sp. nov., a novel endophytic actinomycetes isolated from branch of Avicennia mariana.</title>
        <authorList>
            <person name="Tuo L."/>
        </authorList>
    </citation>
    <scope>NUCLEOTIDE SEQUENCE</scope>
    <source>
        <strain evidence="1">BSK3Z-2</strain>
    </source>
</reference>
<proteinExistence type="predicted"/>
<dbReference type="EMBL" id="JAGSNF010000021">
    <property type="protein sequence ID" value="MBR7744467.1"/>
    <property type="molecule type" value="Genomic_DNA"/>
</dbReference>
<evidence type="ECO:0000313" key="1">
    <source>
        <dbReference type="EMBL" id="MBR7744467.1"/>
    </source>
</evidence>
<keyword evidence="2" id="KW-1185">Reference proteome</keyword>
<name>A0A941DCI7_9MICO</name>
<dbReference type="AlphaFoldDB" id="A0A941DCI7"/>
<protein>
    <submittedName>
        <fullName evidence="1">DUF3046 domain-containing protein</fullName>
    </submittedName>
</protein>
<dbReference type="InterPro" id="IPR021408">
    <property type="entry name" value="DUF3046"/>
</dbReference>
<organism evidence="1 2">
    <name type="scientific">Phycicoccus avicenniae</name>
    <dbReference type="NCBI Taxonomy" id="2828860"/>
    <lineage>
        <taxon>Bacteria</taxon>
        <taxon>Bacillati</taxon>
        <taxon>Actinomycetota</taxon>
        <taxon>Actinomycetes</taxon>
        <taxon>Micrococcales</taxon>
        <taxon>Intrasporangiaceae</taxon>
        <taxon>Phycicoccus</taxon>
    </lineage>
</organism>
<evidence type="ECO:0000313" key="2">
    <source>
        <dbReference type="Proteomes" id="UP000677016"/>
    </source>
</evidence>
<dbReference type="Proteomes" id="UP000677016">
    <property type="component" value="Unassembled WGS sequence"/>
</dbReference>
<comment type="caution">
    <text evidence="1">The sequence shown here is derived from an EMBL/GenBank/DDBJ whole genome shotgun (WGS) entry which is preliminary data.</text>
</comment>